<keyword evidence="7" id="KW-1185">Reference proteome</keyword>
<dbReference type="Proteomes" id="UP001266305">
    <property type="component" value="Unassembled WGS sequence"/>
</dbReference>
<dbReference type="Pfam" id="PF00670">
    <property type="entry name" value="AdoHcyase_NAD"/>
    <property type="match status" value="1"/>
</dbReference>
<dbReference type="InterPro" id="IPR036291">
    <property type="entry name" value="NAD(P)-bd_dom_sf"/>
</dbReference>
<dbReference type="EMBL" id="JASSZA010000015">
    <property type="protein sequence ID" value="KAK2093014.1"/>
    <property type="molecule type" value="Genomic_DNA"/>
</dbReference>
<dbReference type="PANTHER" id="PTHR23420:SF0">
    <property type="entry name" value="ADENOSYLHOMOCYSTEINASE"/>
    <property type="match status" value="1"/>
</dbReference>
<gene>
    <name evidence="6" type="ORF">P7K49_029543</name>
</gene>
<dbReference type="SUPFAM" id="SSF51735">
    <property type="entry name" value="NAD(P)-binding Rossmann-fold domains"/>
    <property type="match status" value="1"/>
</dbReference>
<comment type="catalytic activity">
    <reaction evidence="4">
        <text>S-adenosyl-L-homocysteine + H2O = L-homocysteine + adenosine</text>
        <dbReference type="Rhea" id="RHEA:21708"/>
        <dbReference type="ChEBI" id="CHEBI:15377"/>
        <dbReference type="ChEBI" id="CHEBI:16335"/>
        <dbReference type="ChEBI" id="CHEBI:57856"/>
        <dbReference type="ChEBI" id="CHEBI:58199"/>
        <dbReference type="EC" id="3.13.2.1"/>
    </reaction>
    <physiologicalReaction direction="left-to-right" evidence="4">
        <dbReference type="Rhea" id="RHEA:21709"/>
    </physiologicalReaction>
</comment>
<proteinExistence type="inferred from homology"/>
<name>A0ABQ9U7H5_SAGOE</name>
<comment type="function">
    <text evidence="3">Catalyzes the hydrolysis of S-adenosyl-L-homocysteine to form adenosine and homocysteine. Binds copper ions.</text>
</comment>
<evidence type="ECO:0000256" key="3">
    <source>
        <dbReference type="ARBA" id="ARBA00045926"/>
    </source>
</evidence>
<evidence type="ECO:0000256" key="2">
    <source>
        <dbReference type="ARBA" id="ARBA00038791"/>
    </source>
</evidence>
<evidence type="ECO:0000256" key="4">
    <source>
        <dbReference type="ARBA" id="ARBA00047800"/>
    </source>
</evidence>
<accession>A0ABQ9U7H5</accession>
<sequence length="119" mass="12859">MIIASKVALVAVYGDMGKGCAQALWGFGTHFIITKIGPINPPQAAMEGYEVTAIDEACWEDNIFVTTTGCVDIILGQHFEQMKDDAVVCNTGHFDVDINAKWLSENAVKVTKPQVARTG</sequence>
<dbReference type="SMART" id="SM00997">
    <property type="entry name" value="AdoHcyase_NAD"/>
    <property type="match status" value="1"/>
</dbReference>
<evidence type="ECO:0000313" key="7">
    <source>
        <dbReference type="Proteomes" id="UP001266305"/>
    </source>
</evidence>
<comment type="subunit">
    <text evidence="2">Homotetramer. Interaction with AHCYL1.</text>
</comment>
<comment type="similarity">
    <text evidence="1">Belongs to the adenosylhomocysteinase family.</text>
</comment>
<evidence type="ECO:0000259" key="5">
    <source>
        <dbReference type="SMART" id="SM00997"/>
    </source>
</evidence>
<organism evidence="6 7">
    <name type="scientific">Saguinus oedipus</name>
    <name type="common">Cotton-top tamarin</name>
    <name type="synonym">Oedipomidas oedipus</name>
    <dbReference type="NCBI Taxonomy" id="9490"/>
    <lineage>
        <taxon>Eukaryota</taxon>
        <taxon>Metazoa</taxon>
        <taxon>Chordata</taxon>
        <taxon>Craniata</taxon>
        <taxon>Vertebrata</taxon>
        <taxon>Euteleostomi</taxon>
        <taxon>Mammalia</taxon>
        <taxon>Eutheria</taxon>
        <taxon>Euarchontoglires</taxon>
        <taxon>Primates</taxon>
        <taxon>Haplorrhini</taxon>
        <taxon>Platyrrhini</taxon>
        <taxon>Cebidae</taxon>
        <taxon>Callitrichinae</taxon>
        <taxon>Saguinus</taxon>
    </lineage>
</organism>
<feature type="domain" description="S-adenosyl-L-homocysteine hydrolase NAD binding" evidence="5">
    <location>
        <begin position="1"/>
        <end position="119"/>
    </location>
</feature>
<dbReference type="InterPro" id="IPR015878">
    <property type="entry name" value="Ado_hCys_hydrolase_NAD-bd"/>
</dbReference>
<protein>
    <recommendedName>
        <fullName evidence="5">S-adenosyl-L-homocysteine hydrolase NAD binding domain-containing protein</fullName>
    </recommendedName>
</protein>
<dbReference type="InterPro" id="IPR000043">
    <property type="entry name" value="Adenosylhomocysteinase-like"/>
</dbReference>
<reference evidence="6 7" key="1">
    <citation type="submission" date="2023-05" db="EMBL/GenBank/DDBJ databases">
        <title>B98-5 Cell Line De Novo Hybrid Assembly: An Optical Mapping Approach.</title>
        <authorList>
            <person name="Kananen K."/>
            <person name="Auerbach J.A."/>
            <person name="Kautto E."/>
            <person name="Blachly J.S."/>
        </authorList>
    </citation>
    <scope>NUCLEOTIDE SEQUENCE [LARGE SCALE GENOMIC DNA]</scope>
    <source>
        <strain evidence="6">B95-8</strain>
        <tissue evidence="6">Cell line</tissue>
    </source>
</reference>
<evidence type="ECO:0000256" key="1">
    <source>
        <dbReference type="ARBA" id="ARBA00007122"/>
    </source>
</evidence>
<evidence type="ECO:0000313" key="6">
    <source>
        <dbReference type="EMBL" id="KAK2093014.1"/>
    </source>
</evidence>
<dbReference type="Gene3D" id="3.40.50.720">
    <property type="entry name" value="NAD(P)-binding Rossmann-like Domain"/>
    <property type="match status" value="1"/>
</dbReference>
<dbReference type="PANTHER" id="PTHR23420">
    <property type="entry name" value="ADENOSYLHOMOCYSTEINASE"/>
    <property type="match status" value="1"/>
</dbReference>
<comment type="caution">
    <text evidence="6">The sequence shown here is derived from an EMBL/GenBank/DDBJ whole genome shotgun (WGS) entry which is preliminary data.</text>
</comment>